<proteinExistence type="predicted"/>
<dbReference type="Proteomes" id="UP001596011">
    <property type="component" value="Unassembled WGS sequence"/>
</dbReference>
<name>A0ABV9HJR6_9MICO</name>
<dbReference type="RefSeq" id="WP_377137424.1">
    <property type="nucleotide sequence ID" value="NZ_JBHSFI010000005.1"/>
</dbReference>
<evidence type="ECO:0000313" key="2">
    <source>
        <dbReference type="Proteomes" id="UP001596011"/>
    </source>
</evidence>
<evidence type="ECO:0000313" key="1">
    <source>
        <dbReference type="EMBL" id="MFC4630072.1"/>
    </source>
</evidence>
<sequence>MCRAVTCEKCGRTTWAGCGQHVDQVMAGVPRRDQCEGHAEEPAKGSFLSRIFGRREG</sequence>
<reference evidence="2" key="1">
    <citation type="journal article" date="2019" name="Int. J. Syst. Evol. Microbiol.">
        <title>The Global Catalogue of Microorganisms (GCM) 10K type strain sequencing project: providing services to taxonomists for standard genome sequencing and annotation.</title>
        <authorList>
            <consortium name="The Broad Institute Genomics Platform"/>
            <consortium name="The Broad Institute Genome Sequencing Center for Infectious Disease"/>
            <person name="Wu L."/>
            <person name="Ma J."/>
        </authorList>
    </citation>
    <scope>NUCLEOTIDE SEQUENCE [LARGE SCALE GENOMIC DNA]</scope>
    <source>
        <strain evidence="2">CCUG 42722</strain>
    </source>
</reference>
<organism evidence="1 2">
    <name type="scientific">Promicromonospora alba</name>
    <dbReference type="NCBI Taxonomy" id="1616110"/>
    <lineage>
        <taxon>Bacteria</taxon>
        <taxon>Bacillati</taxon>
        <taxon>Actinomycetota</taxon>
        <taxon>Actinomycetes</taxon>
        <taxon>Micrococcales</taxon>
        <taxon>Promicromonosporaceae</taxon>
        <taxon>Promicromonospora</taxon>
    </lineage>
</organism>
<keyword evidence="2" id="KW-1185">Reference proteome</keyword>
<gene>
    <name evidence="1" type="ORF">ACFO6V_17610</name>
</gene>
<dbReference type="PANTHER" id="PTHR34724">
    <property type="entry name" value="OS12G0596101 PROTEIN"/>
    <property type="match status" value="1"/>
</dbReference>
<comment type="caution">
    <text evidence="1">The sequence shown here is derived from an EMBL/GenBank/DDBJ whole genome shotgun (WGS) entry which is preliminary data.</text>
</comment>
<dbReference type="PANTHER" id="PTHR34724:SF2">
    <property type="entry name" value="OS12G0596101 PROTEIN"/>
    <property type="match status" value="1"/>
</dbReference>
<protein>
    <submittedName>
        <fullName evidence="1">Uncharacterized protein</fullName>
    </submittedName>
</protein>
<dbReference type="EMBL" id="JBHSFI010000005">
    <property type="protein sequence ID" value="MFC4630072.1"/>
    <property type="molecule type" value="Genomic_DNA"/>
</dbReference>
<accession>A0ABV9HJR6</accession>